<evidence type="ECO:0000313" key="1">
    <source>
        <dbReference type="EMBL" id="KAL0455913.1"/>
    </source>
</evidence>
<comment type="caution">
    <text evidence="1">The sequence shown here is derived from an EMBL/GenBank/DDBJ whole genome shotgun (WGS) entry which is preliminary data.</text>
</comment>
<accession>A0AAW2XPV4</accession>
<gene>
    <name evidence="1" type="ORF">Slati_0930500</name>
</gene>
<organism evidence="1">
    <name type="scientific">Sesamum latifolium</name>
    <dbReference type="NCBI Taxonomy" id="2727402"/>
    <lineage>
        <taxon>Eukaryota</taxon>
        <taxon>Viridiplantae</taxon>
        <taxon>Streptophyta</taxon>
        <taxon>Embryophyta</taxon>
        <taxon>Tracheophyta</taxon>
        <taxon>Spermatophyta</taxon>
        <taxon>Magnoliopsida</taxon>
        <taxon>eudicotyledons</taxon>
        <taxon>Gunneridae</taxon>
        <taxon>Pentapetalae</taxon>
        <taxon>asterids</taxon>
        <taxon>lamiids</taxon>
        <taxon>Lamiales</taxon>
        <taxon>Pedaliaceae</taxon>
        <taxon>Sesamum</taxon>
    </lineage>
</organism>
<proteinExistence type="predicted"/>
<protein>
    <submittedName>
        <fullName evidence="1">Uncharacterized protein</fullName>
    </submittedName>
</protein>
<reference evidence="1" key="1">
    <citation type="submission" date="2020-06" db="EMBL/GenBank/DDBJ databases">
        <authorList>
            <person name="Li T."/>
            <person name="Hu X."/>
            <person name="Zhang T."/>
            <person name="Song X."/>
            <person name="Zhang H."/>
            <person name="Dai N."/>
            <person name="Sheng W."/>
            <person name="Hou X."/>
            <person name="Wei L."/>
        </authorList>
    </citation>
    <scope>NUCLEOTIDE SEQUENCE</scope>
    <source>
        <strain evidence="1">KEN1</strain>
        <tissue evidence="1">Leaf</tissue>
    </source>
</reference>
<sequence>MASSIRMDLAMALANRSPQSRPRSLSISLRHEPGLEGRNLPRQLQAYVCRPIYTLQALRLWWVYEGPNLVLNHRVHFGFHGLKPLIRIDVRHRFSVRLWIIIQLTGQPHESVPIRYSRFSS</sequence>
<reference evidence="1" key="2">
    <citation type="journal article" date="2024" name="Plant">
        <title>Genomic evolution and insights into agronomic trait innovations of Sesamum species.</title>
        <authorList>
            <person name="Miao H."/>
            <person name="Wang L."/>
            <person name="Qu L."/>
            <person name="Liu H."/>
            <person name="Sun Y."/>
            <person name="Le M."/>
            <person name="Wang Q."/>
            <person name="Wei S."/>
            <person name="Zheng Y."/>
            <person name="Lin W."/>
            <person name="Duan Y."/>
            <person name="Cao H."/>
            <person name="Xiong S."/>
            <person name="Wang X."/>
            <person name="Wei L."/>
            <person name="Li C."/>
            <person name="Ma Q."/>
            <person name="Ju M."/>
            <person name="Zhao R."/>
            <person name="Li G."/>
            <person name="Mu C."/>
            <person name="Tian Q."/>
            <person name="Mei H."/>
            <person name="Zhang T."/>
            <person name="Gao T."/>
            <person name="Zhang H."/>
        </authorList>
    </citation>
    <scope>NUCLEOTIDE SEQUENCE</scope>
    <source>
        <strain evidence="1">KEN1</strain>
    </source>
</reference>
<dbReference type="EMBL" id="JACGWN010000003">
    <property type="protein sequence ID" value="KAL0455913.1"/>
    <property type="molecule type" value="Genomic_DNA"/>
</dbReference>
<name>A0AAW2XPV4_9LAMI</name>
<dbReference type="AlphaFoldDB" id="A0AAW2XPV4"/>